<dbReference type="NCBIfam" id="NF047400">
    <property type="entry name" value="MazE_PemI_antitoxin"/>
    <property type="match status" value="1"/>
</dbReference>
<dbReference type="Proteomes" id="UP000067523">
    <property type="component" value="Chromosome"/>
</dbReference>
<organism evidence="1 2">
    <name type="scientific">Enterococcus rotai</name>
    <dbReference type="NCBI Taxonomy" id="118060"/>
    <lineage>
        <taxon>Bacteria</taxon>
        <taxon>Bacillati</taxon>
        <taxon>Bacillota</taxon>
        <taxon>Bacilli</taxon>
        <taxon>Lactobacillales</taxon>
        <taxon>Enterococcaceae</taxon>
        <taxon>Enterococcus</taxon>
    </lineage>
</organism>
<dbReference type="RefSeq" id="WP_111248475.1">
    <property type="nucleotide sequence ID" value="NZ_CP013655.1"/>
</dbReference>
<sequence>MDTVKARKQGNAIMVTLSSKLAVKEGQEFFYYKDNEGIISLIPKVDDYFANAKLGQFTDSDDHLATDFTPRGNELDD</sequence>
<evidence type="ECO:0000313" key="1">
    <source>
        <dbReference type="EMBL" id="ALS36102.1"/>
    </source>
</evidence>
<keyword evidence="2" id="KW-1185">Reference proteome</keyword>
<reference evidence="2" key="1">
    <citation type="submission" date="2015-12" db="EMBL/GenBank/DDBJ databases">
        <authorList>
            <person name="Lauer A."/>
            <person name="Humrighouse B."/>
            <person name="Loparev V."/>
            <person name="Shewmaker P.L."/>
            <person name="Whitney A.M."/>
            <person name="McLaughlin R.W."/>
        </authorList>
    </citation>
    <scope>NUCLEOTIDE SEQUENCE [LARGE SCALE GENOMIC DNA]</scope>
    <source>
        <strain evidence="2">LMG 26678</strain>
    </source>
</reference>
<dbReference type="EMBL" id="CP013655">
    <property type="protein sequence ID" value="ALS36102.1"/>
    <property type="molecule type" value="Genomic_DNA"/>
</dbReference>
<dbReference type="KEGG" id="erx:ATZ35_02675"/>
<gene>
    <name evidence="1" type="ORF">ATZ35_02675</name>
</gene>
<proteinExistence type="predicted"/>
<dbReference type="STRING" id="118060.ATZ35_02675"/>
<protein>
    <submittedName>
        <fullName evidence="1">AbrB family transcriptional regulator</fullName>
    </submittedName>
</protein>
<name>A0A0U2WLH4_9ENTE</name>
<evidence type="ECO:0000313" key="2">
    <source>
        <dbReference type="Proteomes" id="UP000067523"/>
    </source>
</evidence>
<dbReference type="AlphaFoldDB" id="A0A0U2WLH4"/>
<accession>A0A0U2WLH4</accession>